<evidence type="ECO:0008006" key="3">
    <source>
        <dbReference type="Google" id="ProtNLM"/>
    </source>
</evidence>
<reference evidence="1" key="1">
    <citation type="submission" date="2024-01" db="EMBL/GenBank/DDBJ databases">
        <title>First draft genome sequence data of TA4-1, the type strain of Gram-positive actinobacterium Streptomyces chiangmaiensis.</title>
        <authorList>
            <person name="Yasawong M."/>
            <person name="Nantapong N."/>
        </authorList>
    </citation>
    <scope>NUCLEOTIDE SEQUENCE</scope>
    <source>
        <strain evidence="1">TA4-1</strain>
    </source>
</reference>
<dbReference type="EMBL" id="JAYWVC010000006">
    <property type="protein sequence ID" value="MED7821078.1"/>
    <property type="molecule type" value="Genomic_DNA"/>
</dbReference>
<evidence type="ECO:0000313" key="2">
    <source>
        <dbReference type="Proteomes" id="UP001333996"/>
    </source>
</evidence>
<comment type="caution">
    <text evidence="1">The sequence shown here is derived from an EMBL/GenBank/DDBJ whole genome shotgun (WGS) entry which is preliminary data.</text>
</comment>
<dbReference type="Proteomes" id="UP001333996">
    <property type="component" value="Unassembled WGS sequence"/>
</dbReference>
<evidence type="ECO:0000313" key="1">
    <source>
        <dbReference type="EMBL" id="MED7821078.1"/>
    </source>
</evidence>
<accession>A0ABU7FB94</accession>
<organism evidence="1 2">
    <name type="scientific">Streptomyces chiangmaiensis</name>
    <dbReference type="NCBI Taxonomy" id="766497"/>
    <lineage>
        <taxon>Bacteria</taxon>
        <taxon>Bacillati</taxon>
        <taxon>Actinomycetota</taxon>
        <taxon>Actinomycetes</taxon>
        <taxon>Kitasatosporales</taxon>
        <taxon>Streptomycetaceae</taxon>
        <taxon>Streptomyces</taxon>
    </lineage>
</organism>
<proteinExistence type="predicted"/>
<name>A0ABU7FB94_9ACTN</name>
<sequence>MVLFHEESTGRTVRFDCSDLPVSEPVRNWLVRRLAERAGARSGVKRAKSFRTGYQVVRDFARSLAECEPSPGHPSDITAEHIRAFKSRYEDPQTRRTCVARLRIALRGCAELPEPARRELFQTRLPVLRVSEQITAYSEAEWQQIMTALRRDVRLCRDRIRGGLRLLEQFRAGELEAGSAEAELGGLLDIFATSGDVPRARDGEGTAEVKRHGGVVSVMRRLSLSQQEAGAFALLLAALTAENLGTVAKWPAVYRRADGGTGASSVALVEQRKPRRGPESEHRVAAVEDLPASLSSVLEQASSDEPLFHSPLRIYDLLLELTAPARWITGSTGAFVNRRASDRGGQGSCWSDEIRIERWARSRGFPPVTRDGENGLPGIDVRRIRQTALEIQRRPASNSRNTLRDHYLRRSETVREQSQKVVAEALEEQVAKARTAADVAVLSPRLLSLAARDPEAAAAEARLALEVLKSMASGERDTGVVACRDHRESPHAPIGEACPASFLNGCLNCANARALPHQLPVQIALHDRLAALRPNLDPQTWQARYALPLARLQSILDHYSAAEQTAARVAVTARHAALIDTLLSGRTDLR</sequence>
<dbReference type="RefSeq" id="WP_329505007.1">
    <property type="nucleotide sequence ID" value="NZ_BAAAYZ010000211.1"/>
</dbReference>
<protein>
    <recommendedName>
        <fullName evidence="3">Integrase</fullName>
    </recommendedName>
</protein>
<gene>
    <name evidence="1" type="ORF">VXC91_03540</name>
</gene>
<keyword evidence="2" id="KW-1185">Reference proteome</keyword>